<dbReference type="EMBL" id="VLNR01000022">
    <property type="protein sequence ID" value="TSE08518.1"/>
    <property type="molecule type" value="Genomic_DNA"/>
</dbReference>
<dbReference type="AlphaFoldDB" id="A0A554VKG4"/>
<name>A0A554VKG4_9FLAO</name>
<sequence>MKRIITLILFSLVIVSSCKKDQTSKIMHLKSGPWRATLEVQDNKKLPFLMEVMEDHTLKIFNAEETINVDEVVVSGDSITIKFPVFEGYVAAKFVDSVTISGSFIKESLDRVVPFEAKYGEQDRFDIESKEEYNITGNWEAVFSEDNKEDRYIAKGIFKQNGNIVTGTFRTTTGDYRYLEGVMNNNELQLSTFDGAHAFLFTAQVTDSTLNGSFYSGNHWKEPFVAKRNEHFKLPSEDSLTFLREGYDSLTFSFPDTNGKEVSLQDEQFKNKVVVVQIMGTWCPNCMDETKYYVDFYNRNTSEDVKLVALAFEYAKTEEKAFKSIKRLKEKLNVEYPILLAQYGTSDKQKAQEKLPMLNHVLSYPTTIFIDKKGKVRKIHTGFNGPATGQKYVDFKKEFEEFVDQLSKE</sequence>
<dbReference type="PANTHER" id="PTHR42852">
    <property type="entry name" value="THIOL:DISULFIDE INTERCHANGE PROTEIN DSBE"/>
    <property type="match status" value="1"/>
</dbReference>
<proteinExistence type="predicted"/>
<protein>
    <submittedName>
        <fullName evidence="2">TlpA family protein disulfide reductase</fullName>
    </submittedName>
</protein>
<dbReference type="GO" id="GO:0016491">
    <property type="term" value="F:oxidoreductase activity"/>
    <property type="evidence" value="ECO:0007669"/>
    <property type="project" value="InterPro"/>
</dbReference>
<keyword evidence="3" id="KW-1185">Reference proteome</keyword>
<dbReference type="InterPro" id="IPR013766">
    <property type="entry name" value="Thioredoxin_domain"/>
</dbReference>
<accession>A0A554VKG4</accession>
<gene>
    <name evidence="2" type="ORF">FOF46_12155</name>
</gene>
<dbReference type="PANTHER" id="PTHR42852:SF13">
    <property type="entry name" value="PROTEIN DIPZ"/>
    <property type="match status" value="1"/>
</dbReference>
<dbReference type="CDD" id="cd02966">
    <property type="entry name" value="TlpA_like_family"/>
    <property type="match status" value="1"/>
</dbReference>
<dbReference type="InterPro" id="IPR013740">
    <property type="entry name" value="Redoxin"/>
</dbReference>
<feature type="domain" description="Thioredoxin" evidence="1">
    <location>
        <begin position="243"/>
        <end position="408"/>
    </location>
</feature>
<comment type="caution">
    <text evidence="2">The sequence shown here is derived from an EMBL/GenBank/DDBJ whole genome shotgun (WGS) entry which is preliminary data.</text>
</comment>
<reference evidence="2 3" key="1">
    <citation type="submission" date="2019-07" db="EMBL/GenBank/DDBJ databases">
        <title>The draft genome sequence of Aquimarina algiphila M91.</title>
        <authorList>
            <person name="Meng X."/>
        </authorList>
    </citation>
    <scope>NUCLEOTIDE SEQUENCE [LARGE SCALE GENOMIC DNA]</scope>
    <source>
        <strain evidence="2 3">M91</strain>
    </source>
</reference>
<dbReference type="SUPFAM" id="SSF52833">
    <property type="entry name" value="Thioredoxin-like"/>
    <property type="match status" value="1"/>
</dbReference>
<dbReference type="Proteomes" id="UP000318833">
    <property type="component" value="Unassembled WGS sequence"/>
</dbReference>
<dbReference type="Gene3D" id="3.40.30.10">
    <property type="entry name" value="Glutaredoxin"/>
    <property type="match status" value="1"/>
</dbReference>
<dbReference type="PROSITE" id="PS51352">
    <property type="entry name" value="THIOREDOXIN_2"/>
    <property type="match status" value="1"/>
</dbReference>
<dbReference type="PROSITE" id="PS51257">
    <property type="entry name" value="PROKAR_LIPOPROTEIN"/>
    <property type="match status" value="1"/>
</dbReference>
<evidence type="ECO:0000313" key="3">
    <source>
        <dbReference type="Proteomes" id="UP000318833"/>
    </source>
</evidence>
<dbReference type="OrthoDB" id="616241at2"/>
<dbReference type="Pfam" id="PF08534">
    <property type="entry name" value="Redoxin"/>
    <property type="match status" value="1"/>
</dbReference>
<organism evidence="2 3">
    <name type="scientific">Aquimarina algiphila</name>
    <dbReference type="NCBI Taxonomy" id="2047982"/>
    <lineage>
        <taxon>Bacteria</taxon>
        <taxon>Pseudomonadati</taxon>
        <taxon>Bacteroidota</taxon>
        <taxon>Flavobacteriia</taxon>
        <taxon>Flavobacteriales</taxon>
        <taxon>Flavobacteriaceae</taxon>
        <taxon>Aquimarina</taxon>
    </lineage>
</organism>
<evidence type="ECO:0000313" key="2">
    <source>
        <dbReference type="EMBL" id="TSE08518.1"/>
    </source>
</evidence>
<evidence type="ECO:0000259" key="1">
    <source>
        <dbReference type="PROSITE" id="PS51352"/>
    </source>
</evidence>
<dbReference type="RefSeq" id="WP_143916636.1">
    <property type="nucleotide sequence ID" value="NZ_CANMIK010000024.1"/>
</dbReference>
<dbReference type="InterPro" id="IPR050553">
    <property type="entry name" value="Thioredoxin_ResA/DsbE_sf"/>
</dbReference>
<dbReference type="InterPro" id="IPR036249">
    <property type="entry name" value="Thioredoxin-like_sf"/>
</dbReference>